<dbReference type="GO" id="GO:0006508">
    <property type="term" value="P:proteolysis"/>
    <property type="evidence" value="ECO:0007669"/>
    <property type="project" value="UniProtKB-KW"/>
</dbReference>
<dbReference type="Gene3D" id="3.50.30.30">
    <property type="match status" value="1"/>
</dbReference>
<evidence type="ECO:0000313" key="9">
    <source>
        <dbReference type="EMBL" id="RCI14830.1"/>
    </source>
</evidence>
<evidence type="ECO:0000256" key="4">
    <source>
        <dbReference type="ARBA" id="ARBA00022801"/>
    </source>
</evidence>
<protein>
    <recommendedName>
        <fullName evidence="6">Peptide hydrolase</fullName>
        <ecNumber evidence="6">3.4.-.-</ecNumber>
    </recommendedName>
</protein>
<dbReference type="SUPFAM" id="SSF52025">
    <property type="entry name" value="PA domain"/>
    <property type="match status" value="1"/>
</dbReference>
<keyword evidence="6" id="KW-0732">Signal</keyword>
<proteinExistence type="inferred from homology"/>
<keyword evidence="3 6" id="KW-0479">Metal-binding</keyword>
<organism evidence="9 10">
    <name type="scientific">Ophiocordyceps polyrhachis-furcata BCC 54312</name>
    <dbReference type="NCBI Taxonomy" id="1330021"/>
    <lineage>
        <taxon>Eukaryota</taxon>
        <taxon>Fungi</taxon>
        <taxon>Dikarya</taxon>
        <taxon>Ascomycota</taxon>
        <taxon>Pezizomycotina</taxon>
        <taxon>Sordariomycetes</taxon>
        <taxon>Hypocreomycetidae</taxon>
        <taxon>Hypocreales</taxon>
        <taxon>Ophiocordycipitaceae</taxon>
        <taxon>Ophiocordyceps</taxon>
    </lineage>
</organism>
<dbReference type="GO" id="GO:0046872">
    <property type="term" value="F:metal ion binding"/>
    <property type="evidence" value="ECO:0007669"/>
    <property type="project" value="UniProtKB-KW"/>
</dbReference>
<dbReference type="InterPro" id="IPR045175">
    <property type="entry name" value="M28_fam"/>
</dbReference>
<comment type="caution">
    <text evidence="9">The sequence shown here is derived from an EMBL/GenBank/DDBJ whole genome shotgun (WGS) entry which is preliminary data.</text>
</comment>
<evidence type="ECO:0000259" key="7">
    <source>
        <dbReference type="Pfam" id="PF02225"/>
    </source>
</evidence>
<gene>
    <name evidence="9" type="ORF">L249_6535</name>
</gene>
<dbReference type="Pfam" id="PF04389">
    <property type="entry name" value="Peptidase_M28"/>
    <property type="match status" value="1"/>
</dbReference>
<keyword evidence="5 6" id="KW-0862">Zinc</keyword>
<dbReference type="STRING" id="1330021.A0A367LKA8"/>
<reference evidence="9 10" key="1">
    <citation type="journal article" date="2015" name="BMC Genomics">
        <title>Insights from the genome of Ophiocordyceps polyrhachis-furcata to pathogenicity and host specificity in insect fungi.</title>
        <authorList>
            <person name="Wichadakul D."/>
            <person name="Kobmoo N."/>
            <person name="Ingsriswang S."/>
            <person name="Tangphatsornruang S."/>
            <person name="Chantasingh D."/>
            <person name="Luangsa-ard J.J."/>
            <person name="Eurwilaichitr L."/>
        </authorList>
    </citation>
    <scope>NUCLEOTIDE SEQUENCE [LARGE SCALE GENOMIC DNA]</scope>
    <source>
        <strain evidence="9 10">BCC 54312</strain>
    </source>
</reference>
<dbReference type="Pfam" id="PF02225">
    <property type="entry name" value="PA"/>
    <property type="match status" value="1"/>
</dbReference>
<dbReference type="EMBL" id="LKCN02000003">
    <property type="protein sequence ID" value="RCI14830.1"/>
    <property type="molecule type" value="Genomic_DNA"/>
</dbReference>
<dbReference type="FunFam" id="3.40.630.10:FF:000093">
    <property type="entry name" value="Peptide hydrolase"/>
    <property type="match status" value="1"/>
</dbReference>
<dbReference type="EC" id="3.4.-.-" evidence="6"/>
<evidence type="ECO:0000256" key="3">
    <source>
        <dbReference type="ARBA" id="ARBA00022723"/>
    </source>
</evidence>
<evidence type="ECO:0000256" key="6">
    <source>
        <dbReference type="RuleBase" id="RU361240"/>
    </source>
</evidence>
<accession>A0A367LKA8</accession>
<dbReference type="GO" id="GO:0008235">
    <property type="term" value="F:metalloexopeptidase activity"/>
    <property type="evidence" value="ECO:0007669"/>
    <property type="project" value="InterPro"/>
</dbReference>
<dbReference type="Proteomes" id="UP000253664">
    <property type="component" value="Unassembled WGS sequence"/>
</dbReference>
<dbReference type="InterPro" id="IPR003137">
    <property type="entry name" value="PA_domain"/>
</dbReference>
<evidence type="ECO:0000256" key="1">
    <source>
        <dbReference type="ARBA" id="ARBA00001947"/>
    </source>
</evidence>
<dbReference type="SUPFAM" id="SSF53187">
    <property type="entry name" value="Zn-dependent exopeptidases"/>
    <property type="match status" value="1"/>
</dbReference>
<dbReference type="PANTHER" id="PTHR12147">
    <property type="entry name" value="METALLOPEPTIDASE M28 FAMILY MEMBER"/>
    <property type="match status" value="1"/>
</dbReference>
<feature type="domain" description="Peptidase M28" evidence="8">
    <location>
        <begin position="258"/>
        <end position="468"/>
    </location>
</feature>
<dbReference type="InterPro" id="IPR046450">
    <property type="entry name" value="PA_dom_sf"/>
</dbReference>
<evidence type="ECO:0000259" key="8">
    <source>
        <dbReference type="Pfam" id="PF04389"/>
    </source>
</evidence>
<keyword evidence="4 6" id="KW-0378">Hydrolase</keyword>
<dbReference type="CDD" id="cd02130">
    <property type="entry name" value="PA_ScAPY_like"/>
    <property type="match status" value="1"/>
</dbReference>
<evidence type="ECO:0000313" key="10">
    <source>
        <dbReference type="Proteomes" id="UP000253664"/>
    </source>
</evidence>
<keyword evidence="10" id="KW-1185">Reference proteome</keyword>
<dbReference type="Gene3D" id="3.40.630.10">
    <property type="entry name" value="Zn peptidases"/>
    <property type="match status" value="1"/>
</dbReference>
<dbReference type="InterPro" id="IPR007484">
    <property type="entry name" value="Peptidase_M28"/>
</dbReference>
<sequence length="504" mass="54090">MPGLGSIVLIGAAAAAAASASASASSPQAPLLSLGGGRSRVDPQKLQDSISAENLKRRAEDLYEIAKRSEEDWGHPTRVIGSPGHRGTLDYIRSTLERLDGYYSVSDQPFPAVVGSVREAKLVIGNEVPNTTAFSLTPPTRHHEPVHGGLVWVGGTGCERGDYPDEADGAVVLVRRGDCSFGDKSDLAGRAGAVALVVANNEAGDMHGTLGTPSPHQVATFGLSRADADRYIERLERGDELDAIAYMDATVDSIETANIIAQTVDGDDENCVMLGGHSDGVAEGPGINDDGSGSLSVLEVAVQLSRFGVNNCVRFAWWAAEEEGLIGSNHYVASLTKDENRRIRLFQDYDMMASPNFGYQVYNATDDSNPAGSEKLRDLYISWFDNHGLNHTLIPFDGRSDYDGFIRHGIPAGGVTAGADGTKTEAERDMFGGEVGDWFDPCYHQACDDIGNLNMTAWETNTKLMAHTLASLALSLDGFPEREPANVAEKQPRKTKYLGHKLFM</sequence>
<dbReference type="OrthoDB" id="10013407at2759"/>
<dbReference type="AlphaFoldDB" id="A0A367LKA8"/>
<feature type="domain" description="PA" evidence="7">
    <location>
        <begin position="148"/>
        <end position="229"/>
    </location>
</feature>
<keyword evidence="2 6" id="KW-0645">Protease</keyword>
<comment type="similarity">
    <text evidence="6">Belongs to the peptidase M28 family.</text>
</comment>
<comment type="cofactor">
    <cofactor evidence="1">
        <name>Zn(2+)</name>
        <dbReference type="ChEBI" id="CHEBI:29105"/>
    </cofactor>
</comment>
<name>A0A367LKA8_9HYPO</name>
<evidence type="ECO:0000256" key="5">
    <source>
        <dbReference type="ARBA" id="ARBA00022833"/>
    </source>
</evidence>
<dbReference type="PANTHER" id="PTHR12147:SF17">
    <property type="entry name" value="AMINOPEPTIDASE Y"/>
    <property type="match status" value="1"/>
</dbReference>
<feature type="chain" id="PRO_5016486742" description="Peptide hydrolase" evidence="6">
    <location>
        <begin position="25"/>
        <end position="504"/>
    </location>
</feature>
<evidence type="ECO:0000256" key="2">
    <source>
        <dbReference type="ARBA" id="ARBA00022670"/>
    </source>
</evidence>
<feature type="signal peptide" evidence="6">
    <location>
        <begin position="1"/>
        <end position="24"/>
    </location>
</feature>